<organism evidence="4 5">
    <name type="scientific">Catenibacillus scindens</name>
    <dbReference type="NCBI Taxonomy" id="673271"/>
    <lineage>
        <taxon>Bacteria</taxon>
        <taxon>Bacillati</taxon>
        <taxon>Bacillota</taxon>
        <taxon>Clostridia</taxon>
        <taxon>Lachnospirales</taxon>
        <taxon>Lachnospiraceae</taxon>
        <taxon>Catenibacillus</taxon>
    </lineage>
</organism>
<evidence type="ECO:0000313" key="5">
    <source>
        <dbReference type="Proteomes" id="UP000543642"/>
    </source>
</evidence>
<dbReference type="AlphaFoldDB" id="A0A7W8M6I9"/>
<dbReference type="Gene3D" id="3.30.360.10">
    <property type="entry name" value="Dihydrodipicolinate Reductase, domain 2"/>
    <property type="match status" value="1"/>
</dbReference>
<comment type="caution">
    <text evidence="4">The sequence shown here is derived from an EMBL/GenBank/DDBJ whole genome shotgun (WGS) entry which is preliminary data.</text>
</comment>
<evidence type="ECO:0000259" key="3">
    <source>
        <dbReference type="Pfam" id="PF22725"/>
    </source>
</evidence>
<feature type="domain" description="GFO/IDH/MocA-like oxidoreductase" evidence="3">
    <location>
        <begin position="134"/>
        <end position="263"/>
    </location>
</feature>
<keyword evidence="1" id="KW-0560">Oxidoreductase</keyword>
<name>A0A7W8M6I9_9FIRM</name>
<dbReference type="SUPFAM" id="SSF51735">
    <property type="entry name" value="NAD(P)-binding Rossmann-fold domains"/>
    <property type="match status" value="1"/>
</dbReference>
<protein>
    <submittedName>
        <fullName evidence="4">Putative dehydrogenase</fullName>
    </submittedName>
</protein>
<dbReference type="RefSeq" id="WP_183776269.1">
    <property type="nucleotide sequence ID" value="NZ_CAWVEG010000219.1"/>
</dbReference>
<reference evidence="4 5" key="1">
    <citation type="submission" date="2020-08" db="EMBL/GenBank/DDBJ databases">
        <title>Genomic Encyclopedia of Type Strains, Phase IV (KMG-IV): sequencing the most valuable type-strain genomes for metagenomic binning, comparative biology and taxonomic classification.</title>
        <authorList>
            <person name="Goeker M."/>
        </authorList>
    </citation>
    <scope>NUCLEOTIDE SEQUENCE [LARGE SCALE GENOMIC DNA]</scope>
    <source>
        <strain evidence="4 5">DSM 106146</strain>
    </source>
</reference>
<gene>
    <name evidence="4" type="ORF">HNP82_003188</name>
</gene>
<keyword evidence="5" id="KW-1185">Reference proteome</keyword>
<evidence type="ECO:0000256" key="1">
    <source>
        <dbReference type="ARBA" id="ARBA00023002"/>
    </source>
</evidence>
<dbReference type="Gene3D" id="3.40.50.720">
    <property type="entry name" value="NAD(P)-binding Rossmann-like Domain"/>
    <property type="match status" value="1"/>
</dbReference>
<dbReference type="GO" id="GO:0000166">
    <property type="term" value="F:nucleotide binding"/>
    <property type="evidence" value="ECO:0007669"/>
    <property type="project" value="InterPro"/>
</dbReference>
<sequence length="393" mass="42827">MAKKDYIGIGIIGCGTISDVYLTNITQHYHNVKVIACADMFLEKAEAAKEKFNLPKACTVDELLANPEVELVVNLTIPAAHYEINMKALNAGKNVYCEKPLALNLEDAEATVKLAKEKGLIACSAPDTFLGAGVQTCRKMIDEGKIGRPVGFTANLVCPGHELWHDAPEFYYKQGGGPMWDMGPYYITALVSLLGPVKRVSCMAKISRAERDIHGTPMKVEVPTHYAGLMEFENGVIGNVNMSFDVWDSQLPCMEIYGTTGMLTVPDPNLFGGTVNYFDGNKLTDIVKAVEGPAFARLVTMVTKTPECREEAPLAYPADEDPRCNMRGLGVSDIAQSLIEGRESRLSGELSRHVVEILAAFDKAAKEGVTVEMTTTCQRPAPMAEGLALWQVD</sequence>
<dbReference type="Pfam" id="PF01408">
    <property type="entry name" value="GFO_IDH_MocA"/>
    <property type="match status" value="1"/>
</dbReference>
<evidence type="ECO:0000313" key="4">
    <source>
        <dbReference type="EMBL" id="MBB5266034.1"/>
    </source>
</evidence>
<dbReference type="InterPro" id="IPR036291">
    <property type="entry name" value="NAD(P)-bd_dom_sf"/>
</dbReference>
<dbReference type="InterPro" id="IPR055170">
    <property type="entry name" value="GFO_IDH_MocA-like_dom"/>
</dbReference>
<dbReference type="InterPro" id="IPR050463">
    <property type="entry name" value="Gfo/Idh/MocA_oxidrdct_glycsds"/>
</dbReference>
<evidence type="ECO:0000259" key="2">
    <source>
        <dbReference type="Pfam" id="PF01408"/>
    </source>
</evidence>
<accession>A0A7W8M6I9</accession>
<feature type="domain" description="Gfo/Idh/MocA-like oxidoreductase N-terminal" evidence="2">
    <location>
        <begin position="8"/>
        <end position="121"/>
    </location>
</feature>
<dbReference type="GO" id="GO:0016491">
    <property type="term" value="F:oxidoreductase activity"/>
    <property type="evidence" value="ECO:0007669"/>
    <property type="project" value="UniProtKB-KW"/>
</dbReference>
<dbReference type="PANTHER" id="PTHR43818">
    <property type="entry name" value="BCDNA.GH03377"/>
    <property type="match status" value="1"/>
</dbReference>
<dbReference type="Proteomes" id="UP000543642">
    <property type="component" value="Unassembled WGS sequence"/>
</dbReference>
<dbReference type="PANTHER" id="PTHR43818:SF11">
    <property type="entry name" value="BCDNA.GH03377"/>
    <property type="match status" value="1"/>
</dbReference>
<proteinExistence type="predicted"/>
<dbReference type="EMBL" id="JACHFW010000018">
    <property type="protein sequence ID" value="MBB5266034.1"/>
    <property type="molecule type" value="Genomic_DNA"/>
</dbReference>
<dbReference type="Pfam" id="PF22725">
    <property type="entry name" value="GFO_IDH_MocA_C3"/>
    <property type="match status" value="1"/>
</dbReference>
<dbReference type="SUPFAM" id="SSF55347">
    <property type="entry name" value="Glyceraldehyde-3-phosphate dehydrogenase-like, C-terminal domain"/>
    <property type="match status" value="1"/>
</dbReference>
<dbReference type="InterPro" id="IPR000683">
    <property type="entry name" value="Gfo/Idh/MocA-like_OxRdtase_N"/>
</dbReference>